<comment type="caution">
    <text evidence="2">The sequence shown here is derived from an EMBL/GenBank/DDBJ whole genome shotgun (WGS) entry which is preliminary data.</text>
</comment>
<accession>A0AAV9FDM4</accession>
<proteinExistence type="predicted"/>
<feature type="compositionally biased region" description="Low complexity" evidence="1">
    <location>
        <begin position="40"/>
        <end position="57"/>
    </location>
</feature>
<dbReference type="Proteomes" id="UP001180020">
    <property type="component" value="Unassembled WGS sequence"/>
</dbReference>
<dbReference type="AlphaFoldDB" id="A0AAV9FDM4"/>
<reference evidence="2" key="1">
    <citation type="journal article" date="2023" name="Nat. Commun.">
        <title>Diploid and tetraploid genomes of Acorus and the evolution of monocots.</title>
        <authorList>
            <person name="Ma L."/>
            <person name="Liu K.W."/>
            <person name="Li Z."/>
            <person name="Hsiao Y.Y."/>
            <person name="Qi Y."/>
            <person name="Fu T."/>
            <person name="Tang G.D."/>
            <person name="Zhang D."/>
            <person name="Sun W.H."/>
            <person name="Liu D.K."/>
            <person name="Li Y."/>
            <person name="Chen G.Z."/>
            <person name="Liu X.D."/>
            <person name="Liao X.Y."/>
            <person name="Jiang Y.T."/>
            <person name="Yu X."/>
            <person name="Hao Y."/>
            <person name="Huang J."/>
            <person name="Zhao X.W."/>
            <person name="Ke S."/>
            <person name="Chen Y.Y."/>
            <person name="Wu W.L."/>
            <person name="Hsu J.L."/>
            <person name="Lin Y.F."/>
            <person name="Huang M.D."/>
            <person name="Li C.Y."/>
            <person name="Huang L."/>
            <person name="Wang Z.W."/>
            <person name="Zhao X."/>
            <person name="Zhong W.Y."/>
            <person name="Peng D.H."/>
            <person name="Ahmad S."/>
            <person name="Lan S."/>
            <person name="Zhang J.S."/>
            <person name="Tsai W.C."/>
            <person name="Van de Peer Y."/>
            <person name="Liu Z.J."/>
        </authorList>
    </citation>
    <scope>NUCLEOTIDE SEQUENCE</scope>
    <source>
        <strain evidence="2">CP</strain>
    </source>
</reference>
<keyword evidence="3" id="KW-1185">Reference proteome</keyword>
<evidence type="ECO:0000313" key="3">
    <source>
        <dbReference type="Proteomes" id="UP001180020"/>
    </source>
</evidence>
<reference evidence="2" key="2">
    <citation type="submission" date="2023-06" db="EMBL/GenBank/DDBJ databases">
        <authorList>
            <person name="Ma L."/>
            <person name="Liu K.-W."/>
            <person name="Li Z."/>
            <person name="Hsiao Y.-Y."/>
            <person name="Qi Y."/>
            <person name="Fu T."/>
            <person name="Tang G."/>
            <person name="Zhang D."/>
            <person name="Sun W.-H."/>
            <person name="Liu D.-K."/>
            <person name="Li Y."/>
            <person name="Chen G.-Z."/>
            <person name="Liu X.-D."/>
            <person name="Liao X.-Y."/>
            <person name="Jiang Y.-T."/>
            <person name="Yu X."/>
            <person name="Hao Y."/>
            <person name="Huang J."/>
            <person name="Zhao X.-W."/>
            <person name="Ke S."/>
            <person name="Chen Y.-Y."/>
            <person name="Wu W.-L."/>
            <person name="Hsu J.-L."/>
            <person name="Lin Y.-F."/>
            <person name="Huang M.-D."/>
            <person name="Li C.-Y."/>
            <person name="Huang L."/>
            <person name="Wang Z.-W."/>
            <person name="Zhao X."/>
            <person name="Zhong W.-Y."/>
            <person name="Peng D.-H."/>
            <person name="Ahmad S."/>
            <person name="Lan S."/>
            <person name="Zhang J.-S."/>
            <person name="Tsai W.-C."/>
            <person name="Van De Peer Y."/>
            <person name="Liu Z.-J."/>
        </authorList>
    </citation>
    <scope>NUCLEOTIDE SEQUENCE</scope>
    <source>
        <strain evidence="2">CP</strain>
        <tissue evidence="2">Leaves</tissue>
    </source>
</reference>
<evidence type="ECO:0000313" key="2">
    <source>
        <dbReference type="EMBL" id="KAK1323686.1"/>
    </source>
</evidence>
<organism evidence="2 3">
    <name type="scientific">Acorus calamus</name>
    <name type="common">Sweet flag</name>
    <dbReference type="NCBI Taxonomy" id="4465"/>
    <lineage>
        <taxon>Eukaryota</taxon>
        <taxon>Viridiplantae</taxon>
        <taxon>Streptophyta</taxon>
        <taxon>Embryophyta</taxon>
        <taxon>Tracheophyta</taxon>
        <taxon>Spermatophyta</taxon>
        <taxon>Magnoliopsida</taxon>
        <taxon>Liliopsida</taxon>
        <taxon>Acoraceae</taxon>
        <taxon>Acorus</taxon>
    </lineage>
</organism>
<name>A0AAV9FDM4_ACOCL</name>
<feature type="region of interest" description="Disordered" evidence="1">
    <location>
        <begin position="25"/>
        <end position="66"/>
    </location>
</feature>
<gene>
    <name evidence="2" type="ORF">QJS10_CPA02g01303</name>
</gene>
<dbReference type="EMBL" id="JAUJYO010000002">
    <property type="protein sequence ID" value="KAK1323686.1"/>
    <property type="molecule type" value="Genomic_DNA"/>
</dbReference>
<protein>
    <submittedName>
        <fullName evidence="2">Uncharacterized protein</fullName>
    </submittedName>
</protein>
<sequence length="91" mass="9572">MLTRTTRCGGESTANKIVIGVLISPSRSSPILGPPKSPLPTTASSPVRPPTTTSSPSSPLPASPPLTSDYITPLIEGVFTGFWFEQVRTYA</sequence>
<evidence type="ECO:0000256" key="1">
    <source>
        <dbReference type="SAM" id="MobiDB-lite"/>
    </source>
</evidence>